<dbReference type="GO" id="GO:0016740">
    <property type="term" value="F:transferase activity"/>
    <property type="evidence" value="ECO:0007669"/>
    <property type="project" value="UniProtKB-KW"/>
</dbReference>
<dbReference type="GO" id="GO:0005576">
    <property type="term" value="C:extracellular region"/>
    <property type="evidence" value="ECO:0007669"/>
    <property type="project" value="TreeGrafter"/>
</dbReference>
<proteinExistence type="predicted"/>
<keyword evidence="5 6" id="KW-0961">Cell wall biogenesis/degradation</keyword>
<reference evidence="9" key="1">
    <citation type="submission" date="2024-07" db="EMBL/GenBank/DDBJ databases">
        <authorList>
            <person name="Yu S.T."/>
        </authorList>
    </citation>
    <scope>NUCLEOTIDE SEQUENCE</scope>
    <source>
        <strain evidence="9">R21</strain>
    </source>
</reference>
<keyword evidence="3 6" id="KW-0133">Cell shape</keyword>
<evidence type="ECO:0000256" key="3">
    <source>
        <dbReference type="ARBA" id="ARBA00022960"/>
    </source>
</evidence>
<accession>A0AB39P908</accession>
<dbReference type="InterPro" id="IPR036366">
    <property type="entry name" value="PGBDSf"/>
</dbReference>
<evidence type="ECO:0000313" key="9">
    <source>
        <dbReference type="EMBL" id="XDQ26572.1"/>
    </source>
</evidence>
<dbReference type="Gene3D" id="2.40.440.10">
    <property type="entry name" value="L,D-transpeptidase catalytic domain-like"/>
    <property type="match status" value="1"/>
</dbReference>
<feature type="signal peptide" evidence="7">
    <location>
        <begin position="1"/>
        <end position="23"/>
    </location>
</feature>
<evidence type="ECO:0000256" key="7">
    <source>
        <dbReference type="SAM" id="SignalP"/>
    </source>
</evidence>
<dbReference type="PANTHER" id="PTHR30582:SF33">
    <property type="entry name" value="EXPORTED PROTEIN"/>
    <property type="match status" value="1"/>
</dbReference>
<dbReference type="AlphaFoldDB" id="A0AB39P908"/>
<feature type="active site" description="Proton donor/acceptor" evidence="6">
    <location>
        <position position="180"/>
    </location>
</feature>
<dbReference type="Gene3D" id="1.10.101.10">
    <property type="entry name" value="PGBD-like superfamily/PGBD"/>
    <property type="match status" value="1"/>
</dbReference>
<dbReference type="SUPFAM" id="SSF47090">
    <property type="entry name" value="PGBD-like"/>
    <property type="match status" value="1"/>
</dbReference>
<evidence type="ECO:0000256" key="5">
    <source>
        <dbReference type="ARBA" id="ARBA00023316"/>
    </source>
</evidence>
<protein>
    <submittedName>
        <fullName evidence="9">L,D-transpeptidase family protein</fullName>
    </submittedName>
</protein>
<keyword evidence="2" id="KW-0808">Transferase</keyword>
<evidence type="ECO:0000256" key="4">
    <source>
        <dbReference type="ARBA" id="ARBA00022984"/>
    </source>
</evidence>
<comment type="pathway">
    <text evidence="1 6">Cell wall biogenesis; peptidoglycan biosynthesis.</text>
</comment>
<keyword evidence="7" id="KW-0732">Signal</keyword>
<dbReference type="EMBL" id="CP163435">
    <property type="protein sequence ID" value="XDQ26572.1"/>
    <property type="molecule type" value="Genomic_DNA"/>
</dbReference>
<evidence type="ECO:0000259" key="8">
    <source>
        <dbReference type="PROSITE" id="PS52029"/>
    </source>
</evidence>
<dbReference type="RefSeq" id="WP_369233853.1">
    <property type="nucleotide sequence ID" value="NZ_CP163435.1"/>
</dbReference>
<feature type="active site" description="Nucleophile" evidence="6">
    <location>
        <position position="195"/>
    </location>
</feature>
<evidence type="ECO:0000256" key="1">
    <source>
        <dbReference type="ARBA" id="ARBA00004752"/>
    </source>
</evidence>
<dbReference type="PROSITE" id="PS52029">
    <property type="entry name" value="LD_TPASE"/>
    <property type="match status" value="1"/>
</dbReference>
<sequence>MTFRGIAVLLTVVAAMPVGSAVAAGPGSAAVGCNARTGPYQRQVERWLKLRVDGRQSGSDCAAIRAFQRRHGITPDRGYAGPATWGTMRLLSARKDPNAAGKCPVRSYRVACVDLKRQLTWVQKGNRVLWGPVPMRSGKAGYRTRTGWHRVYWKHRNHVSSIYHTAMPYSQFFDRGQAFHAIPGSVYDPNGSWGCVNLRLADARTLWRVLKKGDRVYVWGRRAGT</sequence>
<organism evidence="9">
    <name type="scientific">Streptomyces sp. R21</name>
    <dbReference type="NCBI Taxonomy" id="3238627"/>
    <lineage>
        <taxon>Bacteria</taxon>
        <taxon>Bacillati</taxon>
        <taxon>Actinomycetota</taxon>
        <taxon>Actinomycetes</taxon>
        <taxon>Kitasatosporales</taxon>
        <taxon>Streptomycetaceae</taxon>
        <taxon>Streptomyces</taxon>
    </lineage>
</organism>
<dbReference type="GO" id="GO:0071555">
    <property type="term" value="P:cell wall organization"/>
    <property type="evidence" value="ECO:0007669"/>
    <property type="project" value="UniProtKB-UniRule"/>
</dbReference>
<dbReference type="GO" id="GO:0018104">
    <property type="term" value="P:peptidoglycan-protein cross-linking"/>
    <property type="evidence" value="ECO:0007669"/>
    <property type="project" value="TreeGrafter"/>
</dbReference>
<feature type="chain" id="PRO_5044275055" evidence="7">
    <location>
        <begin position="24"/>
        <end position="225"/>
    </location>
</feature>
<dbReference type="InterPro" id="IPR005490">
    <property type="entry name" value="LD_TPept_cat_dom"/>
</dbReference>
<dbReference type="CDD" id="cd16913">
    <property type="entry name" value="YkuD_like"/>
    <property type="match status" value="1"/>
</dbReference>
<dbReference type="InterPro" id="IPR050979">
    <property type="entry name" value="LD-transpeptidase"/>
</dbReference>
<dbReference type="GO" id="GO:0008360">
    <property type="term" value="P:regulation of cell shape"/>
    <property type="evidence" value="ECO:0007669"/>
    <property type="project" value="UniProtKB-UniRule"/>
</dbReference>
<dbReference type="GO" id="GO:0071972">
    <property type="term" value="F:peptidoglycan L,D-transpeptidase activity"/>
    <property type="evidence" value="ECO:0007669"/>
    <property type="project" value="TreeGrafter"/>
</dbReference>
<keyword evidence="4 6" id="KW-0573">Peptidoglycan synthesis</keyword>
<name>A0AB39P908_9ACTN</name>
<evidence type="ECO:0000256" key="6">
    <source>
        <dbReference type="PROSITE-ProRule" id="PRU01373"/>
    </source>
</evidence>
<dbReference type="InterPro" id="IPR036365">
    <property type="entry name" value="PGBD-like_sf"/>
</dbReference>
<dbReference type="InterPro" id="IPR038063">
    <property type="entry name" value="Transpep_catalytic_dom"/>
</dbReference>
<feature type="domain" description="L,D-TPase catalytic" evidence="8">
    <location>
        <begin position="108"/>
        <end position="219"/>
    </location>
</feature>
<dbReference type="Pfam" id="PF03734">
    <property type="entry name" value="YkuD"/>
    <property type="match status" value="1"/>
</dbReference>
<gene>
    <name evidence="9" type="ORF">AB5J56_18490</name>
</gene>
<dbReference type="InterPro" id="IPR002477">
    <property type="entry name" value="Peptidoglycan-bd-like"/>
</dbReference>
<evidence type="ECO:0000256" key="2">
    <source>
        <dbReference type="ARBA" id="ARBA00022679"/>
    </source>
</evidence>
<dbReference type="SUPFAM" id="SSF141523">
    <property type="entry name" value="L,D-transpeptidase catalytic domain-like"/>
    <property type="match status" value="1"/>
</dbReference>
<dbReference type="PROSITE" id="PS51257">
    <property type="entry name" value="PROKAR_LIPOPROTEIN"/>
    <property type="match status" value="1"/>
</dbReference>
<dbReference type="Pfam" id="PF01471">
    <property type="entry name" value="PG_binding_1"/>
    <property type="match status" value="1"/>
</dbReference>
<dbReference type="PANTHER" id="PTHR30582">
    <property type="entry name" value="L,D-TRANSPEPTIDASE"/>
    <property type="match status" value="1"/>
</dbReference>